<feature type="domain" description="Coenzyme F420:L-glutamate ligase-like" evidence="1">
    <location>
        <begin position="15"/>
        <end position="390"/>
    </location>
</feature>
<evidence type="ECO:0000313" key="2">
    <source>
        <dbReference type="EMBL" id="KUG19828.1"/>
    </source>
</evidence>
<sequence length="410" mass="44516">MTLNLPDYVGSCAFGIKMGVIVPGSDLQTMLLQEITKLDRDNMLADCDVLAITESIVARAQNNFIGTDVVAEDVRETLSLQPDSTVGVVFPIASRNRFSLIMEGIARAVPEGQVAVQFSYPHDEVGNQIIPPEVACELEARTGGLITSGDLDREYTHPLTGVNYIGLYEEIIRRAGAAPRIFLCNDPRRIDDFEPDGVVVADIHTRERTRSVVSGVVGNCYTLRDLCNRGDSPPTSEWGLLGSNMSSGSRLKLAPYLADVFACSLQEEIREATGKHVEILIYGDGAYKDPGSGIYELADPITAFGATAGIDGCLREGFKMKYLVDLHHEAGRSEEEISALLREESARTRAIDCITCEGTTPRCMRDVLASLADLVSGSADAGTPMILIKGIYNRESLEEFQGESCPESLL</sequence>
<dbReference type="EMBL" id="LNQE01001253">
    <property type="protein sequence ID" value="KUG19828.1"/>
    <property type="molecule type" value="Genomic_DNA"/>
</dbReference>
<name>A0A0W8FG41_9ZZZZ</name>
<accession>A0A0W8FG41</accession>
<dbReference type="SUPFAM" id="SSF144010">
    <property type="entry name" value="CofE-like"/>
    <property type="match status" value="1"/>
</dbReference>
<dbReference type="InterPro" id="IPR002847">
    <property type="entry name" value="F420-0_gamma-glut_ligase-dom"/>
</dbReference>
<evidence type="ECO:0000259" key="1">
    <source>
        <dbReference type="Pfam" id="PF01996"/>
    </source>
</evidence>
<dbReference type="AlphaFoldDB" id="A0A0W8FG41"/>
<dbReference type="Gene3D" id="3.30.1330.100">
    <property type="entry name" value="CofE-like"/>
    <property type="match status" value="1"/>
</dbReference>
<organism evidence="2">
    <name type="scientific">hydrocarbon metagenome</name>
    <dbReference type="NCBI Taxonomy" id="938273"/>
    <lineage>
        <taxon>unclassified sequences</taxon>
        <taxon>metagenomes</taxon>
        <taxon>ecological metagenomes</taxon>
    </lineage>
</organism>
<reference evidence="2" key="1">
    <citation type="journal article" date="2015" name="Proc. Natl. Acad. Sci. U.S.A.">
        <title>Networks of energetic and metabolic interactions define dynamics in microbial communities.</title>
        <authorList>
            <person name="Embree M."/>
            <person name="Liu J.K."/>
            <person name="Al-Bassam M.M."/>
            <person name="Zengler K."/>
        </authorList>
    </citation>
    <scope>NUCLEOTIDE SEQUENCE</scope>
</reference>
<proteinExistence type="predicted"/>
<protein>
    <recommendedName>
        <fullName evidence="1">Coenzyme F420:L-glutamate ligase-like domain-containing protein</fullName>
    </recommendedName>
</protein>
<dbReference type="Pfam" id="PF01996">
    <property type="entry name" value="F420_ligase"/>
    <property type="match status" value="1"/>
</dbReference>
<comment type="caution">
    <text evidence="2">The sequence shown here is derived from an EMBL/GenBank/DDBJ whole genome shotgun (WGS) entry which is preliminary data.</text>
</comment>
<gene>
    <name evidence="2" type="ORF">ASZ90_010441</name>
</gene>